<feature type="transmembrane region" description="Helical" evidence="1">
    <location>
        <begin position="40"/>
        <end position="60"/>
    </location>
</feature>
<evidence type="ECO:0008006" key="4">
    <source>
        <dbReference type="Google" id="ProtNLM"/>
    </source>
</evidence>
<name>A0A2P5YZ17_9XANT</name>
<gene>
    <name evidence="2" type="ORF">XsacCFBP4641_19155</name>
</gene>
<feature type="transmembrane region" description="Helical" evidence="1">
    <location>
        <begin position="84"/>
        <end position="102"/>
    </location>
</feature>
<evidence type="ECO:0000256" key="1">
    <source>
        <dbReference type="SAM" id="Phobius"/>
    </source>
</evidence>
<comment type="caution">
    <text evidence="2">The sequence shown here is derived from an EMBL/GenBank/DDBJ whole genome shotgun (WGS) entry which is preliminary data.</text>
</comment>
<sequence length="121" mass="13367">MVSGAMHVMQAFVIGFLALVACAGAAFVVAVVFPSRLALWLFLFTSTMTLLCLICVDWFLRDGLGPDAVTSQGMQAALRVADSAWFPVLCWVLLNSSVHLVYRWRRRKRGERTAMADVRSG</sequence>
<dbReference type="Proteomes" id="UP000247346">
    <property type="component" value="Unassembled WGS sequence"/>
</dbReference>
<organism evidence="2 3">
    <name type="scientific">Xanthomonas sacchari</name>
    <dbReference type="NCBI Taxonomy" id="56458"/>
    <lineage>
        <taxon>Bacteria</taxon>
        <taxon>Pseudomonadati</taxon>
        <taxon>Pseudomonadota</taxon>
        <taxon>Gammaproteobacteria</taxon>
        <taxon>Lysobacterales</taxon>
        <taxon>Lysobacteraceae</taxon>
        <taxon>Xanthomonas</taxon>
    </lineage>
</organism>
<dbReference type="AlphaFoldDB" id="A0A2P5YZ17"/>
<feature type="transmembrane region" description="Helical" evidence="1">
    <location>
        <begin position="12"/>
        <end position="33"/>
    </location>
</feature>
<dbReference type="EMBL" id="MDEK01000022">
    <property type="protein sequence ID" value="PPU80099.1"/>
    <property type="molecule type" value="Genomic_DNA"/>
</dbReference>
<evidence type="ECO:0000313" key="2">
    <source>
        <dbReference type="EMBL" id="PPU80099.1"/>
    </source>
</evidence>
<accession>A0A2P5YZ17</accession>
<evidence type="ECO:0000313" key="3">
    <source>
        <dbReference type="Proteomes" id="UP000247346"/>
    </source>
</evidence>
<keyword evidence="1" id="KW-1133">Transmembrane helix</keyword>
<keyword evidence="1" id="KW-0472">Membrane</keyword>
<proteinExistence type="predicted"/>
<protein>
    <recommendedName>
        <fullName evidence="4">Transmembrane protein</fullName>
    </recommendedName>
</protein>
<keyword evidence="1" id="KW-0812">Transmembrane</keyword>
<reference evidence="2 3" key="1">
    <citation type="submission" date="2016-08" db="EMBL/GenBank/DDBJ databases">
        <authorList>
            <person name="Seilhamer J.J."/>
        </authorList>
    </citation>
    <scope>NUCLEOTIDE SEQUENCE [LARGE SCALE GENOMIC DNA]</scope>
    <source>
        <strain evidence="2 3">CFBP4641</strain>
    </source>
</reference>